<dbReference type="PANTHER" id="PTHR47675">
    <property type="entry name" value="MOLYBDOPTERIN BINDING DOMAIN PROTEIN (AFU_ORTHOLOGUE AFUA_5G11210)"/>
    <property type="match status" value="1"/>
</dbReference>
<dbReference type="AlphaFoldDB" id="A0A0H1BG41"/>
<dbReference type="GO" id="GO:0042726">
    <property type="term" value="P:flavin-containing compound metabolic process"/>
    <property type="evidence" value="ECO:0007669"/>
    <property type="project" value="TreeGrafter"/>
</dbReference>
<dbReference type="GO" id="GO:0047884">
    <property type="term" value="F:FAD diphosphatase activity"/>
    <property type="evidence" value="ECO:0007669"/>
    <property type="project" value="TreeGrafter"/>
</dbReference>
<evidence type="ECO:0000313" key="3">
    <source>
        <dbReference type="Proteomes" id="UP000053573"/>
    </source>
</evidence>
<name>A0A0H1BG41_9EURO</name>
<protein>
    <recommendedName>
        <fullName evidence="1">MoaB/Mog domain-containing protein</fullName>
    </recommendedName>
</protein>
<evidence type="ECO:0000313" key="2">
    <source>
        <dbReference type="EMBL" id="KLJ10295.1"/>
    </source>
</evidence>
<gene>
    <name evidence="2" type="ORF">EMPG_14329</name>
</gene>
<feature type="domain" description="MoaB/Mog" evidence="1">
    <location>
        <begin position="56"/>
        <end position="124"/>
    </location>
</feature>
<accession>A0A0H1BG41</accession>
<dbReference type="Proteomes" id="UP000053573">
    <property type="component" value="Unassembled WGS sequence"/>
</dbReference>
<keyword evidence="3" id="KW-1185">Reference proteome</keyword>
<organism evidence="2 3">
    <name type="scientific">Blastomyces silverae</name>
    <dbReference type="NCBI Taxonomy" id="2060906"/>
    <lineage>
        <taxon>Eukaryota</taxon>
        <taxon>Fungi</taxon>
        <taxon>Dikarya</taxon>
        <taxon>Ascomycota</taxon>
        <taxon>Pezizomycotina</taxon>
        <taxon>Eurotiomycetes</taxon>
        <taxon>Eurotiomycetidae</taxon>
        <taxon>Onygenales</taxon>
        <taxon>Ajellomycetaceae</taxon>
        <taxon>Blastomyces</taxon>
    </lineage>
</organism>
<evidence type="ECO:0000259" key="1">
    <source>
        <dbReference type="Pfam" id="PF00994"/>
    </source>
</evidence>
<reference evidence="3" key="1">
    <citation type="journal article" date="2015" name="PLoS Genet.">
        <title>The dynamic genome and transcriptome of the human fungal pathogen Blastomyces and close relative Emmonsia.</title>
        <authorList>
            <person name="Munoz J.F."/>
            <person name="Gauthier G.M."/>
            <person name="Desjardins C.A."/>
            <person name="Gallo J.E."/>
            <person name="Holder J."/>
            <person name="Sullivan T.D."/>
            <person name="Marty A.J."/>
            <person name="Carmen J.C."/>
            <person name="Chen Z."/>
            <person name="Ding L."/>
            <person name="Gujja S."/>
            <person name="Magrini V."/>
            <person name="Misas E."/>
            <person name="Mitreva M."/>
            <person name="Priest M."/>
            <person name="Saif S."/>
            <person name="Whiston E.A."/>
            <person name="Young S."/>
            <person name="Zeng Q."/>
            <person name="Goldman W.E."/>
            <person name="Mardis E.R."/>
            <person name="Taylor J.W."/>
            <person name="McEwen J.G."/>
            <person name="Clay O.K."/>
            <person name="Klein B.S."/>
            <person name="Cuomo C.A."/>
        </authorList>
    </citation>
    <scope>NUCLEOTIDE SEQUENCE [LARGE SCALE GENOMIC DNA]</scope>
    <source>
        <strain evidence="3">UAMH 139</strain>
    </source>
</reference>
<dbReference type="InterPro" id="IPR036425">
    <property type="entry name" value="MoaB/Mog-like_dom_sf"/>
</dbReference>
<dbReference type="SUPFAM" id="SSF53218">
    <property type="entry name" value="Molybdenum cofactor biosynthesis proteins"/>
    <property type="match status" value="1"/>
</dbReference>
<dbReference type="EMBL" id="LDEV01002103">
    <property type="protein sequence ID" value="KLJ10295.1"/>
    <property type="molecule type" value="Genomic_DNA"/>
</dbReference>
<dbReference type="InterPro" id="IPR001453">
    <property type="entry name" value="MoaB/Mog_dom"/>
</dbReference>
<dbReference type="Gene3D" id="3.40.980.10">
    <property type="entry name" value="MoaB/Mog-like domain"/>
    <property type="match status" value="1"/>
</dbReference>
<dbReference type="PANTHER" id="PTHR47675:SF1">
    <property type="entry name" value="MOLYBDOPTERIN BINDING DOMAIN PROTEIN (AFU_ORTHOLOGUE AFUA_5G11210)"/>
    <property type="match status" value="1"/>
</dbReference>
<dbReference type="Pfam" id="PF00994">
    <property type="entry name" value="MoCF_biosynth"/>
    <property type="match status" value="1"/>
</dbReference>
<dbReference type="STRING" id="2060906.A0A0H1BG41"/>
<sequence length="127" mass="13764">MFPRINQLVRHLSRPRPNSVHIPAATAARSLGSPLSMTSYTETALANSKKTIHTAACLIIGDEVLGGKTVDTNSPFFAKYCFSMGVSLKRIEVIADDESEIIEAVKRMSEKYDFVVTSGGIGPTFVS</sequence>
<dbReference type="OrthoDB" id="448496at2759"/>
<comment type="caution">
    <text evidence="2">The sequence shown here is derived from an EMBL/GenBank/DDBJ whole genome shotgun (WGS) entry which is preliminary data.</text>
</comment>
<proteinExistence type="predicted"/>